<dbReference type="OrthoDB" id="10257317at2759"/>
<dbReference type="Proteomes" id="UP000275267">
    <property type="component" value="Unassembled WGS sequence"/>
</dbReference>
<feature type="binding site" description="axial binding residue" evidence="2">
    <location>
        <position position="321"/>
    </location>
    <ligand>
        <name>heme</name>
        <dbReference type="ChEBI" id="CHEBI:30413"/>
    </ligand>
    <ligandPart>
        <name>Fe</name>
        <dbReference type="ChEBI" id="CHEBI:18248"/>
    </ligandPart>
</feature>
<name>A0A3L6TB66_PANMI</name>
<comment type="cofactor">
    <cofactor evidence="2">
        <name>heme</name>
        <dbReference type="ChEBI" id="CHEBI:30413"/>
    </cofactor>
</comment>
<accession>A0A3L6TB66</accession>
<dbReference type="AlphaFoldDB" id="A0A3L6TB66"/>
<keyword evidence="2 3" id="KW-0479">Metal-binding</keyword>
<keyword evidence="3" id="KW-0560">Oxidoreductase</keyword>
<keyword evidence="2 3" id="KW-0408">Iron</keyword>
<dbReference type="SUPFAM" id="SSF48264">
    <property type="entry name" value="Cytochrome P450"/>
    <property type="match status" value="1"/>
</dbReference>
<dbReference type="GO" id="GO:0016705">
    <property type="term" value="F:oxidoreductase activity, acting on paired donors, with incorporation or reduction of molecular oxygen"/>
    <property type="evidence" value="ECO:0007669"/>
    <property type="project" value="InterPro"/>
</dbReference>
<dbReference type="PRINTS" id="PR00385">
    <property type="entry name" value="P450"/>
</dbReference>
<dbReference type="GO" id="GO:0004497">
    <property type="term" value="F:monooxygenase activity"/>
    <property type="evidence" value="ECO:0007669"/>
    <property type="project" value="UniProtKB-KW"/>
</dbReference>
<evidence type="ECO:0000256" key="2">
    <source>
        <dbReference type="PIRSR" id="PIRSR602401-1"/>
    </source>
</evidence>
<dbReference type="InterPro" id="IPR001128">
    <property type="entry name" value="Cyt_P450"/>
</dbReference>
<evidence type="ECO:0000313" key="5">
    <source>
        <dbReference type="Proteomes" id="UP000275267"/>
    </source>
</evidence>
<sequence length="380" mass="41629">MTVPTASLPLPPGPVGLPLVGSALHFIGPFGRNPHAVLTRLAGTYGPVMSFRPGMAGDFVAVVLNVVSGILFSEDVVGMRVRGGLPFEDLVAAVHADWSRPNVSDAFPFLAPLDLLGARRRVSRAVARLYEFLDDEFIERWLAGGENHSRGDLLDVVLARHAKAELTRSEMTKFFTDIFLATSNTSRITVEWAMALLLKHQDKMEKVQAELAASLGSKDFVEERDLDKLPYLRAVVKETLRLQPPAPLLPRMVVADGVSLGGFSVPTGTCILVNLWAIGRDPAVWPRPEEFVPERFLGDEAADFRGMDFAYKPFGAGRRMCPGLDFATRPVPLLLASILHKVEWRLPDGMAPEDVDLTDRYSMVLELATPLRAVPVASTP</sequence>
<dbReference type="PANTHER" id="PTHR47950">
    <property type="entry name" value="CYTOCHROME P450, FAMILY 76, SUBFAMILY C, POLYPEPTIDE 5-RELATED"/>
    <property type="match status" value="1"/>
</dbReference>
<dbReference type="Pfam" id="PF00067">
    <property type="entry name" value="p450"/>
    <property type="match status" value="1"/>
</dbReference>
<dbReference type="PRINTS" id="PR00463">
    <property type="entry name" value="EP450I"/>
</dbReference>
<evidence type="ECO:0000256" key="3">
    <source>
        <dbReference type="RuleBase" id="RU000461"/>
    </source>
</evidence>
<dbReference type="InterPro" id="IPR036396">
    <property type="entry name" value="Cyt_P450_sf"/>
</dbReference>
<dbReference type="Gene3D" id="1.10.630.10">
    <property type="entry name" value="Cytochrome P450"/>
    <property type="match status" value="2"/>
</dbReference>
<evidence type="ECO:0000256" key="1">
    <source>
        <dbReference type="ARBA" id="ARBA00010617"/>
    </source>
</evidence>
<dbReference type="GO" id="GO:0005506">
    <property type="term" value="F:iron ion binding"/>
    <property type="evidence" value="ECO:0007669"/>
    <property type="project" value="InterPro"/>
</dbReference>
<dbReference type="InterPro" id="IPR017972">
    <property type="entry name" value="Cyt_P450_CS"/>
</dbReference>
<keyword evidence="5" id="KW-1185">Reference proteome</keyword>
<dbReference type="PANTHER" id="PTHR47950:SF48">
    <property type="entry name" value="CYTOCHROME P450 FAMILY PROTEIN, EXPRESSED"/>
    <property type="match status" value="1"/>
</dbReference>
<dbReference type="EMBL" id="PQIB02000002">
    <property type="protein sequence ID" value="RLN34697.1"/>
    <property type="molecule type" value="Genomic_DNA"/>
</dbReference>
<comment type="similarity">
    <text evidence="1 3">Belongs to the cytochrome P450 family.</text>
</comment>
<dbReference type="STRING" id="4540.A0A3L6TB66"/>
<reference evidence="5" key="1">
    <citation type="journal article" date="2019" name="Nat. Commun.">
        <title>The genome of broomcorn millet.</title>
        <authorList>
            <person name="Zou C."/>
            <person name="Miki D."/>
            <person name="Li D."/>
            <person name="Tang Q."/>
            <person name="Xiao L."/>
            <person name="Rajput S."/>
            <person name="Deng P."/>
            <person name="Jia W."/>
            <person name="Huang R."/>
            <person name="Zhang M."/>
            <person name="Sun Y."/>
            <person name="Hu J."/>
            <person name="Fu X."/>
            <person name="Schnable P.S."/>
            <person name="Li F."/>
            <person name="Zhang H."/>
            <person name="Feng B."/>
            <person name="Zhu X."/>
            <person name="Liu R."/>
            <person name="Schnable J.C."/>
            <person name="Zhu J.-K."/>
            <person name="Zhang H."/>
        </authorList>
    </citation>
    <scope>NUCLEOTIDE SEQUENCE [LARGE SCALE GENOMIC DNA]</scope>
</reference>
<comment type="caution">
    <text evidence="4">The sequence shown here is derived from an EMBL/GenBank/DDBJ whole genome shotgun (WGS) entry which is preliminary data.</text>
</comment>
<proteinExistence type="inferred from homology"/>
<keyword evidence="3" id="KW-0503">Monooxygenase</keyword>
<keyword evidence="2 3" id="KW-0349">Heme</keyword>
<evidence type="ECO:0000313" key="4">
    <source>
        <dbReference type="EMBL" id="RLN34697.1"/>
    </source>
</evidence>
<dbReference type="GO" id="GO:0020037">
    <property type="term" value="F:heme binding"/>
    <property type="evidence" value="ECO:0007669"/>
    <property type="project" value="InterPro"/>
</dbReference>
<organism evidence="4 5">
    <name type="scientific">Panicum miliaceum</name>
    <name type="common">Proso millet</name>
    <name type="synonym">Broomcorn millet</name>
    <dbReference type="NCBI Taxonomy" id="4540"/>
    <lineage>
        <taxon>Eukaryota</taxon>
        <taxon>Viridiplantae</taxon>
        <taxon>Streptophyta</taxon>
        <taxon>Embryophyta</taxon>
        <taxon>Tracheophyta</taxon>
        <taxon>Spermatophyta</taxon>
        <taxon>Magnoliopsida</taxon>
        <taxon>Liliopsida</taxon>
        <taxon>Poales</taxon>
        <taxon>Poaceae</taxon>
        <taxon>PACMAD clade</taxon>
        <taxon>Panicoideae</taxon>
        <taxon>Panicodae</taxon>
        <taxon>Paniceae</taxon>
        <taxon>Panicinae</taxon>
        <taxon>Panicum</taxon>
        <taxon>Panicum sect. Panicum</taxon>
    </lineage>
</organism>
<gene>
    <name evidence="4" type="ORF">C2845_PM03G33960</name>
</gene>
<dbReference type="PROSITE" id="PS00086">
    <property type="entry name" value="CYTOCHROME_P450"/>
    <property type="match status" value="1"/>
</dbReference>
<protein>
    <submittedName>
        <fullName evidence="4">Cytochrome P450 76M5-like</fullName>
    </submittedName>
</protein>
<dbReference type="InterPro" id="IPR002401">
    <property type="entry name" value="Cyt_P450_E_grp-I"/>
</dbReference>